<evidence type="ECO:0000259" key="9">
    <source>
        <dbReference type="Pfam" id="PF16491"/>
    </source>
</evidence>
<feature type="transmembrane region" description="Helical" evidence="7">
    <location>
        <begin position="331"/>
        <end position="349"/>
    </location>
</feature>
<dbReference type="RefSeq" id="WP_206847625.1">
    <property type="nucleotide sequence ID" value="NZ_CP065956.1"/>
</dbReference>
<evidence type="ECO:0000256" key="6">
    <source>
        <dbReference type="RuleBase" id="RU003983"/>
    </source>
</evidence>
<comment type="similarity">
    <text evidence="6">Belongs to the peptidase M48 family.</text>
</comment>
<dbReference type="Gene3D" id="3.30.2010.10">
    <property type="entry name" value="Metalloproteases ('zincins'), catalytic domain"/>
    <property type="match status" value="1"/>
</dbReference>
<keyword evidence="5 6" id="KW-0482">Metalloprotease</keyword>
<accession>A0ABX7PWG7</accession>
<evidence type="ECO:0000256" key="5">
    <source>
        <dbReference type="ARBA" id="ARBA00023049"/>
    </source>
</evidence>
<evidence type="ECO:0000256" key="1">
    <source>
        <dbReference type="ARBA" id="ARBA00022670"/>
    </source>
</evidence>
<keyword evidence="11" id="KW-1185">Reference proteome</keyword>
<feature type="transmembrane region" description="Helical" evidence="7">
    <location>
        <begin position="176"/>
        <end position="206"/>
    </location>
</feature>
<feature type="transmembrane region" description="Helical" evidence="7">
    <location>
        <begin position="73"/>
        <end position="91"/>
    </location>
</feature>
<evidence type="ECO:0000259" key="8">
    <source>
        <dbReference type="Pfam" id="PF01435"/>
    </source>
</evidence>
<evidence type="ECO:0000256" key="7">
    <source>
        <dbReference type="SAM" id="Phobius"/>
    </source>
</evidence>
<feature type="domain" description="Peptidase M48" evidence="8">
    <location>
        <begin position="210"/>
        <end position="414"/>
    </location>
</feature>
<dbReference type="CDD" id="cd07343">
    <property type="entry name" value="M48A_Zmpste24p_like"/>
    <property type="match status" value="1"/>
</dbReference>
<dbReference type="Pfam" id="PF01435">
    <property type="entry name" value="Peptidase_M48"/>
    <property type="match status" value="1"/>
</dbReference>
<gene>
    <name evidence="10" type="ORF">EM20IM_02210</name>
</gene>
<evidence type="ECO:0000256" key="2">
    <source>
        <dbReference type="ARBA" id="ARBA00022723"/>
    </source>
</evidence>
<feature type="transmembrane region" description="Helical" evidence="7">
    <location>
        <begin position="295"/>
        <end position="311"/>
    </location>
</feature>
<feature type="domain" description="CAAX prenyl protease 1 N-terminal" evidence="9">
    <location>
        <begin position="47"/>
        <end position="206"/>
    </location>
</feature>
<keyword evidence="1 6" id="KW-0645">Protease</keyword>
<dbReference type="EMBL" id="CP065956">
    <property type="protein sequence ID" value="QSR87175.1"/>
    <property type="molecule type" value="Genomic_DNA"/>
</dbReference>
<evidence type="ECO:0000313" key="10">
    <source>
        <dbReference type="EMBL" id="QSR87175.1"/>
    </source>
</evidence>
<sequence>MIITQQGIIGLIILLASAEFLWDYWLSSRQLKFLLKKKLPSLASSSDHYSFPDSADCYLYSSQKIKLGQIRSFFSYLLFLFWVPWGGLKTFEEFWKTTALPEIWSGCCFILSILWVDDLLRVIFSAWRTFGIESRFGFNRTSPMLFLFDQLSHWILSVVLLFPLLLSFLWVKENFLFWWLYCWAIWIATLFLVEWILPVWIIPLFYRLKPLEDKELQSQIDNIFKKNGFPIHQIYIMEGSKRSLHSNAFLTGFGRHRRIILYDTLISQLKKEELIAVLFHELAHYRLGHLWKSRLFAILGGLSLFCILAILDSHKKWISGFHLDPSDPASTLAVAIVLFPLLSYPFEPLKNWMLRKAEKESDAFAALKWAAEPLIEALKKIVTTNYLTYDSDPLYSLFYESHPSVFERIRWIEHISVHGGGAQTLSSQH</sequence>
<dbReference type="InterPro" id="IPR032456">
    <property type="entry name" value="Peptidase_M48_N"/>
</dbReference>
<reference evidence="10 11" key="1">
    <citation type="submission" date="2020-12" db="EMBL/GenBank/DDBJ databases">
        <authorList>
            <person name="Awala S.I."/>
            <person name="Gwak J.-H."/>
            <person name="Kim S.-J."/>
            <person name="Rhee S.-K."/>
        </authorList>
    </citation>
    <scope>NUCLEOTIDE SEQUENCE [LARGE SCALE GENOMIC DNA]</scope>
    <source>
        <strain evidence="10 11">IT5</strain>
    </source>
</reference>
<keyword evidence="3 6" id="KW-0378">Hydrolase</keyword>
<feature type="transmembrane region" description="Helical" evidence="7">
    <location>
        <begin position="145"/>
        <end position="170"/>
    </location>
</feature>
<protein>
    <submittedName>
        <fullName evidence="10">M48 family metallopeptidase</fullName>
    </submittedName>
</protein>
<feature type="transmembrane region" description="Helical" evidence="7">
    <location>
        <begin position="6"/>
        <end position="26"/>
    </location>
</feature>
<evidence type="ECO:0000256" key="4">
    <source>
        <dbReference type="ARBA" id="ARBA00022833"/>
    </source>
</evidence>
<evidence type="ECO:0000256" key="3">
    <source>
        <dbReference type="ARBA" id="ARBA00022801"/>
    </source>
</evidence>
<dbReference type="InterPro" id="IPR001915">
    <property type="entry name" value="Peptidase_M48"/>
</dbReference>
<keyword evidence="2" id="KW-0479">Metal-binding</keyword>
<name>A0ABX7PWG7_9BACT</name>
<keyword evidence="4 6" id="KW-0862">Zinc</keyword>
<keyword evidence="7" id="KW-0812">Transmembrane</keyword>
<organism evidence="10 11">
    <name type="scientific">Candidatus Methylacidiphilum infernorum</name>
    <dbReference type="NCBI Taxonomy" id="511746"/>
    <lineage>
        <taxon>Bacteria</taxon>
        <taxon>Pseudomonadati</taxon>
        <taxon>Verrucomicrobiota</taxon>
        <taxon>Methylacidiphilae</taxon>
        <taxon>Methylacidiphilales</taxon>
        <taxon>Methylacidiphilaceae</taxon>
        <taxon>Methylacidiphilum (ex Ratnadevi et al. 2023)</taxon>
    </lineage>
</organism>
<dbReference type="Proteomes" id="UP000663088">
    <property type="component" value="Chromosome"/>
</dbReference>
<keyword evidence="7" id="KW-1133">Transmembrane helix</keyword>
<dbReference type="Pfam" id="PF16491">
    <property type="entry name" value="Peptidase_M48_N"/>
    <property type="match status" value="1"/>
</dbReference>
<evidence type="ECO:0000313" key="11">
    <source>
        <dbReference type="Proteomes" id="UP000663088"/>
    </source>
</evidence>
<dbReference type="PANTHER" id="PTHR10120">
    <property type="entry name" value="CAAX PRENYL PROTEASE 1"/>
    <property type="match status" value="1"/>
</dbReference>
<comment type="cofactor">
    <cofactor evidence="6">
        <name>Zn(2+)</name>
        <dbReference type="ChEBI" id="CHEBI:29105"/>
    </cofactor>
    <text evidence="6">Binds 1 zinc ion per subunit.</text>
</comment>
<proteinExistence type="inferred from homology"/>
<dbReference type="InterPro" id="IPR027057">
    <property type="entry name" value="CAXX_Prtase_1"/>
</dbReference>
<keyword evidence="7" id="KW-0472">Membrane</keyword>